<dbReference type="AlphaFoldDB" id="A0A1B6GCU5"/>
<protein>
    <submittedName>
        <fullName evidence="1">Uncharacterized protein</fullName>
    </submittedName>
</protein>
<proteinExistence type="predicted"/>
<gene>
    <name evidence="1" type="ORF">g.44474</name>
</gene>
<reference evidence="1" key="1">
    <citation type="submission" date="2015-11" db="EMBL/GenBank/DDBJ databases">
        <title>De novo transcriptome assembly of four potential Pierce s Disease insect vectors from Arizona vineyards.</title>
        <authorList>
            <person name="Tassone E.E."/>
        </authorList>
    </citation>
    <scope>NUCLEOTIDE SEQUENCE</scope>
</reference>
<dbReference type="EMBL" id="GECZ01009514">
    <property type="protein sequence ID" value="JAS60255.1"/>
    <property type="molecule type" value="Transcribed_RNA"/>
</dbReference>
<name>A0A1B6GCU5_9HEMI</name>
<organism evidence="1">
    <name type="scientific">Cuerna arida</name>
    <dbReference type="NCBI Taxonomy" id="1464854"/>
    <lineage>
        <taxon>Eukaryota</taxon>
        <taxon>Metazoa</taxon>
        <taxon>Ecdysozoa</taxon>
        <taxon>Arthropoda</taxon>
        <taxon>Hexapoda</taxon>
        <taxon>Insecta</taxon>
        <taxon>Pterygota</taxon>
        <taxon>Neoptera</taxon>
        <taxon>Paraneoptera</taxon>
        <taxon>Hemiptera</taxon>
        <taxon>Auchenorrhyncha</taxon>
        <taxon>Membracoidea</taxon>
        <taxon>Cicadellidae</taxon>
        <taxon>Cicadellinae</taxon>
        <taxon>Proconiini</taxon>
        <taxon>Cuerna</taxon>
    </lineage>
</organism>
<accession>A0A1B6GCU5</accession>
<evidence type="ECO:0000313" key="1">
    <source>
        <dbReference type="EMBL" id="JAS60255.1"/>
    </source>
</evidence>
<feature type="non-terminal residue" evidence="1">
    <location>
        <position position="104"/>
    </location>
</feature>
<sequence length="104" mass="11594">TPNNYITWSGESPCRLDSVSVQIISKGQLSGVPAVIDIRRRYEDVNFLTLKVNKIASRDIGVLLTSISFVCVTNYQVSWYTPSSRVIASPLTMFNRSVSTTHLL</sequence>
<feature type="non-terminal residue" evidence="1">
    <location>
        <position position="1"/>
    </location>
</feature>